<keyword evidence="3" id="KW-1185">Reference proteome</keyword>
<sequence>MLYKRIALGIVFIWFAVGGSGHFIAPDFFIKIIPPDLPWRMPAVYISGFFELAGALGLIFYRTRRMAGVGLLVLTIVVTPANVYMWRNAALFPMVSETLLAFRLILQIGLLACIWWGSSLTPRNKARSRSVK</sequence>
<feature type="transmembrane region" description="Helical" evidence="1">
    <location>
        <begin position="7"/>
        <end position="30"/>
    </location>
</feature>
<evidence type="ECO:0000313" key="2">
    <source>
        <dbReference type="EMBL" id="MBB5202145.1"/>
    </source>
</evidence>
<keyword evidence="1" id="KW-1133">Transmembrane helix</keyword>
<reference evidence="2 3" key="1">
    <citation type="submission" date="2020-08" db="EMBL/GenBank/DDBJ databases">
        <title>Genomic Encyclopedia of Type Strains, Phase IV (KMG-IV): sequencing the most valuable type-strain genomes for metagenomic binning, comparative biology and taxonomic classification.</title>
        <authorList>
            <person name="Goeker M."/>
        </authorList>
    </citation>
    <scope>NUCLEOTIDE SEQUENCE [LARGE SCALE GENOMIC DNA]</scope>
    <source>
        <strain evidence="2 3">DSM 23240</strain>
    </source>
</reference>
<evidence type="ECO:0000313" key="3">
    <source>
        <dbReference type="Proteomes" id="UP000571084"/>
    </source>
</evidence>
<dbReference type="RefSeq" id="WP_168056988.1">
    <property type="nucleotide sequence ID" value="NZ_JAAOZT010000013.1"/>
</dbReference>
<dbReference type="EMBL" id="JACHHQ010000011">
    <property type="protein sequence ID" value="MBB5202145.1"/>
    <property type="molecule type" value="Genomic_DNA"/>
</dbReference>
<keyword evidence="1" id="KW-0472">Membrane</keyword>
<feature type="transmembrane region" description="Helical" evidence="1">
    <location>
        <begin position="42"/>
        <end position="61"/>
    </location>
</feature>
<dbReference type="PANTHER" id="PTHR36974:SF1">
    <property type="entry name" value="DOXX FAMILY MEMBRANE PROTEIN"/>
    <property type="match status" value="1"/>
</dbReference>
<feature type="transmembrane region" description="Helical" evidence="1">
    <location>
        <begin position="68"/>
        <end position="86"/>
    </location>
</feature>
<accession>A0A840RW87</accession>
<organism evidence="2 3">
    <name type="scientific">Glaciimonas immobilis</name>
    <dbReference type="NCBI Taxonomy" id="728004"/>
    <lineage>
        <taxon>Bacteria</taxon>
        <taxon>Pseudomonadati</taxon>
        <taxon>Pseudomonadota</taxon>
        <taxon>Betaproteobacteria</taxon>
        <taxon>Burkholderiales</taxon>
        <taxon>Oxalobacteraceae</taxon>
        <taxon>Glaciimonas</taxon>
    </lineage>
</organism>
<protein>
    <submittedName>
        <fullName evidence="2">Putative membrane protein</fullName>
    </submittedName>
</protein>
<keyword evidence="1" id="KW-0812">Transmembrane</keyword>
<proteinExistence type="predicted"/>
<gene>
    <name evidence="2" type="ORF">HNR39_004009</name>
</gene>
<feature type="transmembrane region" description="Helical" evidence="1">
    <location>
        <begin position="98"/>
        <end position="117"/>
    </location>
</feature>
<evidence type="ECO:0000256" key="1">
    <source>
        <dbReference type="SAM" id="Phobius"/>
    </source>
</evidence>
<name>A0A840RW87_9BURK</name>
<dbReference type="Proteomes" id="UP000571084">
    <property type="component" value="Unassembled WGS sequence"/>
</dbReference>
<comment type="caution">
    <text evidence="2">The sequence shown here is derived from an EMBL/GenBank/DDBJ whole genome shotgun (WGS) entry which is preliminary data.</text>
</comment>
<dbReference type="PANTHER" id="PTHR36974">
    <property type="entry name" value="MEMBRANE PROTEIN-RELATED"/>
    <property type="match status" value="1"/>
</dbReference>
<dbReference type="AlphaFoldDB" id="A0A840RW87"/>